<dbReference type="RefSeq" id="WP_375556477.1">
    <property type="nucleotide sequence ID" value="NZ_JBBVGT010000002.1"/>
</dbReference>
<dbReference type="InterPro" id="IPR006366">
    <property type="entry name" value="CobA/CysG_C"/>
</dbReference>
<proteinExistence type="predicted"/>
<keyword evidence="3 8" id="KW-0808">Transferase</keyword>
<dbReference type="GO" id="GO:0032259">
    <property type="term" value="P:methylation"/>
    <property type="evidence" value="ECO:0007669"/>
    <property type="project" value="UniProtKB-KW"/>
</dbReference>
<dbReference type="InterPro" id="IPR050161">
    <property type="entry name" value="Siro_Cobalamin_biosynth"/>
</dbReference>
<organism evidence="8 9">
    <name type="scientific">Albibacterium profundi</name>
    <dbReference type="NCBI Taxonomy" id="3134906"/>
    <lineage>
        <taxon>Bacteria</taxon>
        <taxon>Pseudomonadati</taxon>
        <taxon>Bacteroidota</taxon>
        <taxon>Sphingobacteriia</taxon>
        <taxon>Sphingobacteriales</taxon>
        <taxon>Sphingobacteriaceae</taxon>
        <taxon>Albibacterium</taxon>
    </lineage>
</organism>
<evidence type="ECO:0000256" key="1">
    <source>
        <dbReference type="ARBA" id="ARBA00012162"/>
    </source>
</evidence>
<dbReference type="Gene3D" id="3.40.1010.10">
    <property type="entry name" value="Cobalt-precorrin-4 Transmethylase, Domain 1"/>
    <property type="match status" value="1"/>
</dbReference>
<dbReference type="CDD" id="cd11642">
    <property type="entry name" value="SUMT"/>
    <property type="match status" value="1"/>
</dbReference>
<evidence type="ECO:0000313" key="9">
    <source>
        <dbReference type="Proteomes" id="UP001580928"/>
    </source>
</evidence>
<keyword evidence="2 8" id="KW-0489">Methyltransferase</keyword>
<name>A0ABV5CC28_9SPHI</name>
<sequence length="264" mass="28813">MNVKSENGKLFIVGSGPGDPKLLTLAALETIKSADVILYDNLVNKSLLNFAKKTCIKVFVGKKPYENTISQSEINDLIRFYALSVENIVRLKGGDPHIFGRGYEELQFAKENNICASYIPGISSMQTTGLHDIPLTYRGISTGVWAITGTRKDGSLAADLHLAARSTSTIVIYMGMSKLAEIAQIYQEAGKGHTSACIIENGSLETQRKLICKVKDLNKEATRQNFANPAIIVIGDVVALAEEQETLEELLIGPLDESKNFFEG</sequence>
<evidence type="ECO:0000256" key="3">
    <source>
        <dbReference type="ARBA" id="ARBA00022679"/>
    </source>
</evidence>
<feature type="domain" description="Tetrapyrrole methylase" evidence="7">
    <location>
        <begin position="9"/>
        <end position="217"/>
    </location>
</feature>
<evidence type="ECO:0000256" key="5">
    <source>
        <dbReference type="ARBA" id="ARBA00023244"/>
    </source>
</evidence>
<dbReference type="EMBL" id="JBBVGT010000002">
    <property type="protein sequence ID" value="MFB5944918.1"/>
    <property type="molecule type" value="Genomic_DNA"/>
</dbReference>
<dbReference type="PANTHER" id="PTHR45790">
    <property type="entry name" value="SIROHEME SYNTHASE-RELATED"/>
    <property type="match status" value="1"/>
</dbReference>
<keyword evidence="5" id="KW-0627">Porphyrin biosynthesis</keyword>
<comment type="pathway">
    <text evidence="6">Porphyrin-containing compound metabolism; siroheme biosynthesis; precorrin-2 from uroporphyrinogen III: step 1/1.</text>
</comment>
<evidence type="ECO:0000259" key="7">
    <source>
        <dbReference type="Pfam" id="PF00590"/>
    </source>
</evidence>
<dbReference type="GO" id="GO:0004851">
    <property type="term" value="F:uroporphyrin-III C-methyltransferase activity"/>
    <property type="evidence" value="ECO:0007669"/>
    <property type="project" value="UniProtKB-EC"/>
</dbReference>
<dbReference type="Gene3D" id="3.30.950.10">
    <property type="entry name" value="Methyltransferase, Cobalt-precorrin-4 Transmethylase, Domain 2"/>
    <property type="match status" value="1"/>
</dbReference>
<dbReference type="InterPro" id="IPR014777">
    <property type="entry name" value="4pyrrole_Mease_sub1"/>
</dbReference>
<dbReference type="NCBIfam" id="NF004790">
    <property type="entry name" value="PRK06136.1"/>
    <property type="match status" value="1"/>
</dbReference>
<comment type="caution">
    <text evidence="8">The sequence shown here is derived from an EMBL/GenBank/DDBJ whole genome shotgun (WGS) entry which is preliminary data.</text>
</comment>
<dbReference type="Pfam" id="PF00590">
    <property type="entry name" value="TP_methylase"/>
    <property type="match status" value="1"/>
</dbReference>
<evidence type="ECO:0000313" key="8">
    <source>
        <dbReference type="EMBL" id="MFB5944918.1"/>
    </source>
</evidence>
<dbReference type="EC" id="2.1.1.107" evidence="1"/>
<dbReference type="SUPFAM" id="SSF53790">
    <property type="entry name" value="Tetrapyrrole methylase"/>
    <property type="match status" value="1"/>
</dbReference>
<evidence type="ECO:0000256" key="2">
    <source>
        <dbReference type="ARBA" id="ARBA00022603"/>
    </source>
</evidence>
<dbReference type="PANTHER" id="PTHR45790:SF3">
    <property type="entry name" value="S-ADENOSYL-L-METHIONINE-DEPENDENT UROPORPHYRINOGEN III METHYLTRANSFERASE, CHLOROPLASTIC"/>
    <property type="match status" value="1"/>
</dbReference>
<dbReference type="InterPro" id="IPR000878">
    <property type="entry name" value="4pyrrol_Mease"/>
</dbReference>
<keyword evidence="4" id="KW-0949">S-adenosyl-L-methionine</keyword>
<protein>
    <recommendedName>
        <fullName evidence="1">uroporphyrinogen-III C-methyltransferase</fullName>
        <ecNumber evidence="1">2.1.1.107</ecNumber>
    </recommendedName>
</protein>
<dbReference type="Proteomes" id="UP001580928">
    <property type="component" value="Unassembled WGS sequence"/>
</dbReference>
<accession>A0ABV5CC28</accession>
<evidence type="ECO:0000256" key="4">
    <source>
        <dbReference type="ARBA" id="ARBA00022691"/>
    </source>
</evidence>
<dbReference type="NCBIfam" id="TIGR01469">
    <property type="entry name" value="cobA_cysG_Cterm"/>
    <property type="match status" value="1"/>
</dbReference>
<evidence type="ECO:0000256" key="6">
    <source>
        <dbReference type="ARBA" id="ARBA00025705"/>
    </source>
</evidence>
<dbReference type="InterPro" id="IPR035996">
    <property type="entry name" value="4pyrrol_Methylase_sf"/>
</dbReference>
<keyword evidence="9" id="KW-1185">Reference proteome</keyword>
<dbReference type="InterPro" id="IPR014776">
    <property type="entry name" value="4pyrrole_Mease_sub2"/>
</dbReference>
<gene>
    <name evidence="8" type="primary">cobA</name>
    <name evidence="8" type="ORF">WKR92_03650</name>
</gene>
<reference evidence="8 9" key="1">
    <citation type="submission" date="2024-04" db="EMBL/GenBank/DDBJ databases">
        <title>Albibacterium profundi sp. nov., isolated from sediment of the Challenger Deep of Mariana Trench.</title>
        <authorList>
            <person name="Wang Y."/>
        </authorList>
    </citation>
    <scope>NUCLEOTIDE SEQUENCE [LARGE SCALE GENOMIC DNA]</scope>
    <source>
        <strain evidence="8 9">RHL897</strain>
    </source>
</reference>